<dbReference type="EMBL" id="FOCW01000001">
    <property type="protein sequence ID" value="SEN03284.1"/>
    <property type="molecule type" value="Genomic_DNA"/>
</dbReference>
<dbReference type="SUPFAM" id="SSF56112">
    <property type="entry name" value="Protein kinase-like (PK-like)"/>
    <property type="match status" value="1"/>
</dbReference>
<dbReference type="InterPro" id="IPR011009">
    <property type="entry name" value="Kinase-like_dom_sf"/>
</dbReference>
<accession>A0A1H8D8X3</accession>
<proteinExistence type="predicted"/>
<dbReference type="Pfam" id="PF13671">
    <property type="entry name" value="AAA_33"/>
    <property type="match status" value="1"/>
</dbReference>
<dbReference type="PANTHER" id="PTHR43883">
    <property type="entry name" value="SLR0207 PROTEIN"/>
    <property type="match status" value="1"/>
</dbReference>
<dbReference type="InterPro" id="IPR027417">
    <property type="entry name" value="P-loop_NTPase"/>
</dbReference>
<name>A0A1H8D8X3_9BURK</name>
<evidence type="ECO:0008006" key="3">
    <source>
        <dbReference type="Google" id="ProtNLM"/>
    </source>
</evidence>
<dbReference type="PANTHER" id="PTHR43883:SF1">
    <property type="entry name" value="GLUCONOKINASE"/>
    <property type="match status" value="1"/>
</dbReference>
<evidence type="ECO:0000313" key="1">
    <source>
        <dbReference type="EMBL" id="SEN03284.1"/>
    </source>
</evidence>
<evidence type="ECO:0000313" key="2">
    <source>
        <dbReference type="Proteomes" id="UP000199531"/>
    </source>
</evidence>
<gene>
    <name evidence="1" type="ORF">SAMN02745977_00217</name>
</gene>
<dbReference type="Proteomes" id="UP000199531">
    <property type="component" value="Unassembled WGS sequence"/>
</dbReference>
<dbReference type="SUPFAM" id="SSF52540">
    <property type="entry name" value="P-loop containing nucleoside triphosphate hydrolases"/>
    <property type="match status" value="1"/>
</dbReference>
<keyword evidence="2" id="KW-1185">Reference proteome</keyword>
<organism evidence="1 2">
    <name type="scientific">Brachymonas denitrificans DSM 15123</name>
    <dbReference type="NCBI Taxonomy" id="1121117"/>
    <lineage>
        <taxon>Bacteria</taxon>
        <taxon>Pseudomonadati</taxon>
        <taxon>Pseudomonadota</taxon>
        <taxon>Betaproteobacteria</taxon>
        <taxon>Burkholderiales</taxon>
        <taxon>Comamonadaceae</taxon>
        <taxon>Brachymonas</taxon>
    </lineage>
</organism>
<dbReference type="Gene3D" id="3.40.50.300">
    <property type="entry name" value="P-loop containing nucleotide triphosphate hydrolases"/>
    <property type="match status" value="1"/>
</dbReference>
<sequence length="553" mass="61835">MNRQPIGCLFPFWPDLFAMTDAVSRELDLAQATVMVQALLDRLRRHSAQPGQVQCIETHISWVLLADDLAWKIKKPLRLDFLDFGTRALRQACCEEELRINRRTAPALYLDVVPITGTPQAPELRGNGPLLDHAVRMRRFPQDQLLSRLVLQGGLDISLMDALARQIAALHAQADRATPGHAHGQPQAIQHAVADNFVTLRHVLPRGAGREQLRTLLRWTRQQQRRLQPRFVQRLAEGQVREGHGDMHLGNLMLHEGQPLLFDAIEFDPALRWIDVMADIAFLVMDLLHRQRPDLAWRVLNGWLEQTGDYAGLELLPYFLVYRALVRAKVASLRLGQAQGEVRAQAQAELQGYLALAVQCTQPRSRHLWITMGLSGSGKSSQTQGLIARTGTIRLRADVERKRLFGLAPEASSRAIAEDIYTPEASRRTFEWLGQLALRVLAAGFPVLVDATFIRRELRAQFRELAQQAGVPFCVLAFEAPAAVLRQRIRQRLEQGGDASEADVQVLESQLQALEPLGPEEQDHALHIDSTAPVDWDDVLDAGGGLTASAPSR</sequence>
<dbReference type="InterPro" id="IPR052732">
    <property type="entry name" value="Cell-binding_unc_protein"/>
</dbReference>
<dbReference type="AlphaFoldDB" id="A0A1H8D8X3"/>
<dbReference type="Gene3D" id="3.90.1200.10">
    <property type="match status" value="1"/>
</dbReference>
<dbReference type="STRING" id="1121117.SAMN02745977_00217"/>
<reference evidence="1 2" key="1">
    <citation type="submission" date="2016-10" db="EMBL/GenBank/DDBJ databases">
        <authorList>
            <person name="de Groot N.N."/>
        </authorList>
    </citation>
    <scope>NUCLEOTIDE SEQUENCE [LARGE SCALE GENOMIC DNA]</scope>
    <source>
        <strain evidence="1 2">DSM 15123</strain>
    </source>
</reference>
<protein>
    <recommendedName>
        <fullName evidence="3">Aminoglycoside phosphotransferase domain-containing protein</fullName>
    </recommendedName>
</protein>